<sequence length="250" mass="28544">MLGLGKVIFIFPILWKLATGSDLVTFKLSPISKKPPESDQLFQIETSTAFQCTVVCIQNRNCLTVMYDKINLLCRGYYNHVKAENLRPNVNAWQVTYKAKTENLAISLETTCNASSELSAMYKCSNVFDGSLRARTGYAWRSNDRNVGQWIKLIFPTTIRLEVLHMWQRCALGGQARTLEIKYGDNLSALMNGTCDYLNCFKRIQVFSRYELSPAAITEWLKITNVEMCLPNKAYYFGINELKVLGRVMK</sequence>
<dbReference type="AlphaFoldDB" id="A0AAD9ITY3"/>
<comment type="caution">
    <text evidence="2">The sequence shown here is derived from an EMBL/GenBank/DDBJ whole genome shotgun (WGS) entry which is preliminary data.</text>
</comment>
<name>A0AAD9ITY3_9ANNE</name>
<reference evidence="2" key="1">
    <citation type="journal article" date="2023" name="Mol. Biol. Evol.">
        <title>Third-Generation Sequencing Reveals the Adaptive Role of the Epigenome in Three Deep-Sea Polychaetes.</title>
        <authorList>
            <person name="Perez M."/>
            <person name="Aroh O."/>
            <person name="Sun Y."/>
            <person name="Lan Y."/>
            <person name="Juniper S.K."/>
            <person name="Young C.R."/>
            <person name="Angers B."/>
            <person name="Qian P.Y."/>
        </authorList>
    </citation>
    <scope>NUCLEOTIDE SEQUENCE</scope>
    <source>
        <strain evidence="2">P08H-3</strain>
    </source>
</reference>
<organism evidence="2 3">
    <name type="scientific">Paralvinella palmiformis</name>
    <dbReference type="NCBI Taxonomy" id="53620"/>
    <lineage>
        <taxon>Eukaryota</taxon>
        <taxon>Metazoa</taxon>
        <taxon>Spiralia</taxon>
        <taxon>Lophotrochozoa</taxon>
        <taxon>Annelida</taxon>
        <taxon>Polychaeta</taxon>
        <taxon>Sedentaria</taxon>
        <taxon>Canalipalpata</taxon>
        <taxon>Terebellida</taxon>
        <taxon>Terebelliformia</taxon>
        <taxon>Alvinellidae</taxon>
        <taxon>Paralvinella</taxon>
    </lineage>
</organism>
<evidence type="ECO:0000256" key="1">
    <source>
        <dbReference type="SAM" id="SignalP"/>
    </source>
</evidence>
<evidence type="ECO:0000313" key="3">
    <source>
        <dbReference type="Proteomes" id="UP001208570"/>
    </source>
</evidence>
<dbReference type="EMBL" id="JAODUP010001508">
    <property type="protein sequence ID" value="KAK2140030.1"/>
    <property type="molecule type" value="Genomic_DNA"/>
</dbReference>
<feature type="chain" id="PRO_5042253018" evidence="1">
    <location>
        <begin position="21"/>
        <end position="250"/>
    </location>
</feature>
<proteinExistence type="predicted"/>
<dbReference type="InterPro" id="IPR008979">
    <property type="entry name" value="Galactose-bd-like_sf"/>
</dbReference>
<feature type="signal peptide" evidence="1">
    <location>
        <begin position="1"/>
        <end position="20"/>
    </location>
</feature>
<keyword evidence="3" id="KW-1185">Reference proteome</keyword>
<protein>
    <submittedName>
        <fullName evidence="2">Uncharacterized protein</fullName>
    </submittedName>
</protein>
<gene>
    <name evidence="2" type="ORF">LSH36_1509g00006</name>
</gene>
<evidence type="ECO:0000313" key="2">
    <source>
        <dbReference type="EMBL" id="KAK2140030.1"/>
    </source>
</evidence>
<dbReference type="Proteomes" id="UP001208570">
    <property type="component" value="Unassembled WGS sequence"/>
</dbReference>
<dbReference type="Gene3D" id="2.60.120.260">
    <property type="entry name" value="Galactose-binding domain-like"/>
    <property type="match status" value="1"/>
</dbReference>
<accession>A0AAD9ITY3</accession>
<keyword evidence="1" id="KW-0732">Signal</keyword>
<dbReference type="SUPFAM" id="SSF49785">
    <property type="entry name" value="Galactose-binding domain-like"/>
    <property type="match status" value="1"/>
</dbReference>